<reference evidence="6 7" key="1">
    <citation type="journal article" date="2019" name="Int. J. Syst. Evol. Microbiol.">
        <title>Methanofervidicoccus abyssi gen. nov., sp. nov., a hydrogenotrophic methanogen, isolated from a hydrothermal vent chimney in the Mid-Cayman Spreading Center, the Caribbean Sea.</title>
        <authorList>
            <person name="Sakai S."/>
            <person name="Takaki Y."/>
            <person name="Miyazaki M."/>
            <person name="Ogawara M."/>
            <person name="Yanagawa K."/>
            <person name="Miyazaki J."/>
            <person name="Takai K."/>
        </authorList>
    </citation>
    <scope>NUCLEOTIDE SEQUENCE [LARGE SCALE GENOMIC DNA]</scope>
    <source>
        <strain evidence="6 7">HHB</strain>
    </source>
</reference>
<dbReference type="PANTHER" id="PTHR43359:SF1">
    <property type="entry name" value="FORMATE HYDROGENLYASE SUBUNIT 4-RELATED"/>
    <property type="match status" value="1"/>
</dbReference>
<comment type="caution">
    <text evidence="6">The sequence shown here is derived from an EMBL/GenBank/DDBJ whole genome shotgun (WGS) entry which is preliminary data.</text>
</comment>
<dbReference type="PANTHER" id="PTHR43359">
    <property type="entry name" value="FORMATE HYDROGENLYASE SUBUNIT 4"/>
    <property type="match status" value="1"/>
</dbReference>
<organism evidence="6 7">
    <name type="scientific">Methanofervidicoccus abyssi</name>
    <dbReference type="NCBI Taxonomy" id="2082189"/>
    <lineage>
        <taxon>Archaea</taxon>
        <taxon>Methanobacteriati</taxon>
        <taxon>Methanobacteriota</taxon>
        <taxon>Methanomada group</taxon>
        <taxon>Methanococci</taxon>
        <taxon>Methanococcales</taxon>
        <taxon>Methanofervidicoccus</taxon>
    </lineage>
</organism>
<feature type="transmembrane region" description="Helical" evidence="5">
    <location>
        <begin position="12"/>
        <end position="40"/>
    </location>
</feature>
<name>A0A401HQ97_9EURY</name>
<accession>A0A401HQ97</accession>
<feature type="transmembrane region" description="Helical" evidence="5">
    <location>
        <begin position="318"/>
        <end position="335"/>
    </location>
</feature>
<dbReference type="InterPro" id="IPR052561">
    <property type="entry name" value="ComplexI_Subunit1"/>
</dbReference>
<feature type="transmembrane region" description="Helical" evidence="5">
    <location>
        <begin position="81"/>
        <end position="98"/>
    </location>
</feature>
<evidence type="ECO:0000256" key="4">
    <source>
        <dbReference type="ARBA" id="ARBA00023136"/>
    </source>
</evidence>
<feature type="transmembrane region" description="Helical" evidence="5">
    <location>
        <begin position="168"/>
        <end position="188"/>
    </location>
</feature>
<dbReference type="Pfam" id="PF00146">
    <property type="entry name" value="NADHdh"/>
    <property type="match status" value="2"/>
</dbReference>
<feature type="transmembrane region" description="Helical" evidence="5">
    <location>
        <begin position="260"/>
        <end position="278"/>
    </location>
</feature>
<dbReference type="EMBL" id="BFAX01000003">
    <property type="protein sequence ID" value="GBF36375.1"/>
    <property type="molecule type" value="Genomic_DNA"/>
</dbReference>
<dbReference type="GO" id="GO:0005886">
    <property type="term" value="C:plasma membrane"/>
    <property type="evidence" value="ECO:0007669"/>
    <property type="project" value="TreeGrafter"/>
</dbReference>
<dbReference type="AlphaFoldDB" id="A0A401HQ97"/>
<dbReference type="Proteomes" id="UP000290527">
    <property type="component" value="Unassembled WGS sequence"/>
</dbReference>
<proteinExistence type="predicted"/>
<evidence type="ECO:0000313" key="6">
    <source>
        <dbReference type="EMBL" id="GBF36375.1"/>
    </source>
</evidence>
<protein>
    <submittedName>
        <fullName evidence="6">Energy-converting hydrogenase B subunit O</fullName>
    </submittedName>
</protein>
<keyword evidence="2 5" id="KW-0812">Transmembrane</keyword>
<comment type="subcellular location">
    <subcellularLocation>
        <location evidence="1">Membrane</location>
        <topology evidence="1">Multi-pass membrane protein</topology>
    </subcellularLocation>
</comment>
<evidence type="ECO:0000256" key="5">
    <source>
        <dbReference type="SAM" id="Phobius"/>
    </source>
</evidence>
<feature type="transmembrane region" description="Helical" evidence="5">
    <location>
        <begin position="284"/>
        <end position="306"/>
    </location>
</feature>
<feature type="transmembrane region" description="Helical" evidence="5">
    <location>
        <begin position="203"/>
        <end position="223"/>
    </location>
</feature>
<dbReference type="InterPro" id="IPR001694">
    <property type="entry name" value="NADH_UbQ_OxRdtase_su1/FPO"/>
</dbReference>
<feature type="transmembrane region" description="Helical" evidence="5">
    <location>
        <begin position="104"/>
        <end position="121"/>
    </location>
</feature>
<gene>
    <name evidence="6" type="ORF">MHHB_P0605</name>
</gene>
<evidence type="ECO:0000256" key="2">
    <source>
        <dbReference type="ARBA" id="ARBA00022692"/>
    </source>
</evidence>
<evidence type="ECO:0000313" key="7">
    <source>
        <dbReference type="Proteomes" id="UP000290527"/>
    </source>
</evidence>
<keyword evidence="7" id="KW-1185">Reference proteome</keyword>
<evidence type="ECO:0000256" key="1">
    <source>
        <dbReference type="ARBA" id="ARBA00004141"/>
    </source>
</evidence>
<sequence>MKYNKKGVPMDINLSLLEFVLSVVGIPLIAFAVSTLIPGIQRKIQARIQRRIGPSILTPGLWALFKFLAKEVKKPFSKMPNLYNLLSLFGFLVVWIILASTTVPYIHVVSNLIFITGLLKVKEMMYIIMGSLSNSIMGVRMPIPDICKGSDFKDILRMSLEQLGALRAYKLITVGSFPLYIGLILPFISKKSIFLDSVIGNNFLFTLPGIFGAIAYFIGYLVLTGEYPFSIMHTKADVIEGPTLEYSGRYRAIYLSFKELLMITLGSLFATVYLGVYPDINNPITIVINFGIAFLLPILSSILGAYSPLLTFRQLYPISLYTCAVGFLGVLIALFKV</sequence>
<keyword evidence="3 5" id="KW-1133">Transmembrane helix</keyword>
<keyword evidence="4 5" id="KW-0472">Membrane</keyword>
<evidence type="ECO:0000256" key="3">
    <source>
        <dbReference type="ARBA" id="ARBA00022989"/>
    </source>
</evidence>